<evidence type="ECO:0000256" key="1">
    <source>
        <dbReference type="SAM" id="SignalP"/>
    </source>
</evidence>
<evidence type="ECO:0000313" key="3">
    <source>
        <dbReference type="EMBL" id="AKU95184.1"/>
    </source>
</evidence>
<dbReference type="EMBL" id="CP012333">
    <property type="protein sequence ID" value="AKU95184.1"/>
    <property type="molecule type" value="Genomic_DNA"/>
</dbReference>
<dbReference type="InterPro" id="IPR029058">
    <property type="entry name" value="AB_hydrolase_fold"/>
</dbReference>
<dbReference type="InterPro" id="IPR000073">
    <property type="entry name" value="AB_hydrolase_1"/>
</dbReference>
<gene>
    <name evidence="3" type="ORF">AKJ09_01848</name>
</gene>
<dbReference type="STRING" id="1391654.AKJ09_01848"/>
<keyword evidence="1" id="KW-0732">Signal</keyword>
<dbReference type="PANTHER" id="PTHR43689">
    <property type="entry name" value="HYDROLASE"/>
    <property type="match status" value="1"/>
</dbReference>
<evidence type="ECO:0000313" key="4">
    <source>
        <dbReference type="Proteomes" id="UP000064967"/>
    </source>
</evidence>
<feature type="domain" description="AB hydrolase-1" evidence="2">
    <location>
        <begin position="76"/>
        <end position="305"/>
    </location>
</feature>
<feature type="chain" id="PRO_5005466127" evidence="1">
    <location>
        <begin position="26"/>
        <end position="323"/>
    </location>
</feature>
<proteinExistence type="predicted"/>
<dbReference type="PANTHER" id="PTHR43689:SF8">
    <property type="entry name" value="ALPHA_BETA-HYDROLASES SUPERFAMILY PROTEIN"/>
    <property type="match status" value="1"/>
</dbReference>
<dbReference type="KEGG" id="llu:AKJ09_01848"/>
<dbReference type="Proteomes" id="UP000064967">
    <property type="component" value="Chromosome"/>
</dbReference>
<dbReference type="Pfam" id="PF00561">
    <property type="entry name" value="Abhydrolase_1"/>
    <property type="match status" value="1"/>
</dbReference>
<feature type="signal peptide" evidence="1">
    <location>
        <begin position="1"/>
        <end position="25"/>
    </location>
</feature>
<dbReference type="PRINTS" id="PR00412">
    <property type="entry name" value="EPOXHYDRLASE"/>
</dbReference>
<sequence>MKRWLLSLVAAAPLVTGCLSFHQGAMPGEPSNAHFANVDGVRVRYIDTAETEAAAPASIPAEAQEAAAPSAQAEKPTVVLVHGFASALDAWGTVLPALAKHYRVIAMDLKGFGWTDRPAGDYSPDAQASLILHLLDQRKVSKAMFVAHSWGSSVVLATALQAPERVQKIALYDAWVYEEQLPAFFHWARTDTVGEILFGLYYKERTDERIGLAFYDRKFVTEPLVEDINAALDRPGTVAAALAAVRGQRYSEIESRYRTIDKPMLLLWGREDVVTPIRYGERLSTELPNAKLIVYPRCGHFPMIEARNASNRDLLRFLAEANP</sequence>
<organism evidence="3 4">
    <name type="scientific">Labilithrix luteola</name>
    <dbReference type="NCBI Taxonomy" id="1391654"/>
    <lineage>
        <taxon>Bacteria</taxon>
        <taxon>Pseudomonadati</taxon>
        <taxon>Myxococcota</taxon>
        <taxon>Polyangia</taxon>
        <taxon>Polyangiales</taxon>
        <taxon>Labilitrichaceae</taxon>
        <taxon>Labilithrix</taxon>
    </lineage>
</organism>
<dbReference type="GO" id="GO:0016787">
    <property type="term" value="F:hydrolase activity"/>
    <property type="evidence" value="ECO:0007669"/>
    <property type="project" value="UniProtKB-KW"/>
</dbReference>
<dbReference type="InterPro" id="IPR000639">
    <property type="entry name" value="Epox_hydrolase-like"/>
</dbReference>
<evidence type="ECO:0000259" key="2">
    <source>
        <dbReference type="Pfam" id="PF00561"/>
    </source>
</evidence>
<dbReference type="RefSeq" id="WP_169927381.1">
    <property type="nucleotide sequence ID" value="NZ_CP012333.1"/>
</dbReference>
<reference evidence="3 4" key="1">
    <citation type="submission" date="2015-08" db="EMBL/GenBank/DDBJ databases">
        <authorList>
            <person name="Babu N.S."/>
            <person name="Beckwith C.J."/>
            <person name="Beseler K.G."/>
            <person name="Brison A."/>
            <person name="Carone J.V."/>
            <person name="Caskin T.P."/>
            <person name="Diamond M."/>
            <person name="Durham M.E."/>
            <person name="Foxe J.M."/>
            <person name="Go M."/>
            <person name="Henderson B.A."/>
            <person name="Jones I.B."/>
            <person name="McGettigan J.A."/>
            <person name="Micheletti S.J."/>
            <person name="Nasrallah M.E."/>
            <person name="Ortiz D."/>
            <person name="Piller C.R."/>
            <person name="Privatt S.R."/>
            <person name="Schneider S.L."/>
            <person name="Sharp S."/>
            <person name="Smith T.C."/>
            <person name="Stanton J.D."/>
            <person name="Ullery H.E."/>
            <person name="Wilson R.J."/>
            <person name="Serrano M.G."/>
            <person name="Buck G."/>
            <person name="Lee V."/>
            <person name="Wang Y."/>
            <person name="Carvalho R."/>
            <person name="Voegtly L."/>
            <person name="Shi R."/>
            <person name="Duckworth R."/>
            <person name="Johnson A."/>
            <person name="Loviza R."/>
            <person name="Walstead R."/>
            <person name="Shah Z."/>
            <person name="Kiflezghi M."/>
            <person name="Wade K."/>
            <person name="Ball S.L."/>
            <person name="Bradley K.W."/>
            <person name="Asai D.J."/>
            <person name="Bowman C.A."/>
            <person name="Russell D.A."/>
            <person name="Pope W.H."/>
            <person name="Jacobs-Sera D."/>
            <person name="Hendrix R.W."/>
            <person name="Hatfull G.F."/>
        </authorList>
    </citation>
    <scope>NUCLEOTIDE SEQUENCE [LARGE SCALE GENOMIC DNA]</scope>
    <source>
        <strain evidence="3 4">DSM 27648</strain>
    </source>
</reference>
<protein>
    <submittedName>
        <fullName evidence="3">Hydrolase, alpha/beta fold family</fullName>
    </submittedName>
</protein>
<dbReference type="PRINTS" id="PR00111">
    <property type="entry name" value="ABHYDROLASE"/>
</dbReference>
<dbReference type="AlphaFoldDB" id="A0A0K1PPZ0"/>
<accession>A0A0K1PPZ0</accession>
<dbReference type="Gene3D" id="3.40.50.1820">
    <property type="entry name" value="alpha/beta hydrolase"/>
    <property type="match status" value="1"/>
</dbReference>
<keyword evidence="3" id="KW-0378">Hydrolase</keyword>
<keyword evidence="4" id="KW-1185">Reference proteome</keyword>
<dbReference type="PROSITE" id="PS51257">
    <property type="entry name" value="PROKAR_LIPOPROTEIN"/>
    <property type="match status" value="1"/>
</dbReference>
<dbReference type="SUPFAM" id="SSF53474">
    <property type="entry name" value="alpha/beta-Hydrolases"/>
    <property type="match status" value="1"/>
</dbReference>
<name>A0A0K1PPZ0_9BACT</name>